<evidence type="ECO:0008006" key="4">
    <source>
        <dbReference type="Google" id="ProtNLM"/>
    </source>
</evidence>
<dbReference type="PROSITE" id="PS51257">
    <property type="entry name" value="PROKAR_LIPOPROTEIN"/>
    <property type="match status" value="1"/>
</dbReference>
<evidence type="ECO:0000256" key="1">
    <source>
        <dbReference type="SAM" id="MobiDB-lite"/>
    </source>
</evidence>
<protein>
    <recommendedName>
        <fullName evidence="4">Lipoprotein</fullName>
    </recommendedName>
</protein>
<evidence type="ECO:0000313" key="3">
    <source>
        <dbReference type="Proteomes" id="UP000245992"/>
    </source>
</evidence>
<organism evidence="2 3">
    <name type="scientific">Streptomyces scopuliridis RB72</name>
    <dbReference type="NCBI Taxonomy" id="1440053"/>
    <lineage>
        <taxon>Bacteria</taxon>
        <taxon>Bacillati</taxon>
        <taxon>Actinomycetota</taxon>
        <taxon>Actinomycetes</taxon>
        <taxon>Kitasatosporales</taxon>
        <taxon>Streptomycetaceae</taxon>
        <taxon>Streptomyces</taxon>
    </lineage>
</organism>
<name>A0A2T7SQ07_9ACTN</name>
<dbReference type="STRING" id="1440053.GCA_000718095_02582"/>
<dbReference type="RefSeq" id="WP_030351689.1">
    <property type="nucleotide sequence ID" value="NZ_AZSP01000372.1"/>
</dbReference>
<dbReference type="AlphaFoldDB" id="A0A2T7SQ07"/>
<dbReference type="EMBL" id="AZSP01000372">
    <property type="protein sequence ID" value="PVE04942.1"/>
    <property type="molecule type" value="Genomic_DNA"/>
</dbReference>
<feature type="region of interest" description="Disordered" evidence="1">
    <location>
        <begin position="32"/>
        <end position="63"/>
    </location>
</feature>
<proteinExistence type="predicted"/>
<accession>A0A2T7SQ07</accession>
<reference evidence="2 3" key="1">
    <citation type="submission" date="2013-12" db="EMBL/GenBank/DDBJ databases">
        <title>Annotated genome of Streptomyces scopuliridis.</title>
        <authorList>
            <person name="Olson J.B."/>
        </authorList>
    </citation>
    <scope>NUCLEOTIDE SEQUENCE [LARGE SCALE GENOMIC DNA]</scope>
    <source>
        <strain evidence="2 3">RB72</strain>
    </source>
</reference>
<dbReference type="OrthoDB" id="4166787at2"/>
<evidence type="ECO:0000313" key="2">
    <source>
        <dbReference type="EMBL" id="PVE04942.1"/>
    </source>
</evidence>
<comment type="caution">
    <text evidence="2">The sequence shown here is derived from an EMBL/GenBank/DDBJ whole genome shotgun (WGS) entry which is preliminary data.</text>
</comment>
<dbReference type="Proteomes" id="UP000245992">
    <property type="component" value="Unassembled WGS sequence"/>
</dbReference>
<sequence>MFEAGKRRARLDLGAVAAGLILVGVAACGGDGQSADDGKGGKTSGKPADGHSASATGPAPLTEDRLTAASLTDGEKIGAYTTSEYALGAPLGDDYTAEPAVCQPLVSLAKGATAFDPVAEVQRKADIPDELLGLTVSVQLRSYTAPDATGVMKALATAGRECAGGFTEDRALARARYLKVEPAKAPDEGDEARAYRFTLLDVKSTLKLYEYLTVVRSGSTTLSFRAEITGTKDVGGVPDEIIQAQWQKFRSVAGEAAKKP</sequence>
<gene>
    <name evidence="2" type="ORF">Y717_08455</name>
</gene>
<keyword evidence="3" id="KW-1185">Reference proteome</keyword>